<comment type="subcellular location">
    <subcellularLocation>
        <location evidence="1">Membrane</location>
    </subcellularLocation>
</comment>
<proteinExistence type="inferred from homology"/>
<gene>
    <name evidence="10" type="ORF">PMAYCL1PPCAC_01211</name>
</gene>
<organism evidence="10 11">
    <name type="scientific">Pristionchus mayeri</name>
    <dbReference type="NCBI Taxonomy" id="1317129"/>
    <lineage>
        <taxon>Eukaryota</taxon>
        <taxon>Metazoa</taxon>
        <taxon>Ecdysozoa</taxon>
        <taxon>Nematoda</taxon>
        <taxon>Chromadorea</taxon>
        <taxon>Rhabditida</taxon>
        <taxon>Rhabditina</taxon>
        <taxon>Diplogasteromorpha</taxon>
        <taxon>Diplogasteroidea</taxon>
        <taxon>Neodiplogasteridae</taxon>
        <taxon>Pristionchus</taxon>
    </lineage>
</organism>
<protein>
    <submittedName>
        <fullName evidence="10">Uncharacterized protein</fullName>
    </submittedName>
</protein>
<feature type="non-terminal residue" evidence="10">
    <location>
        <position position="1"/>
    </location>
</feature>
<evidence type="ECO:0000256" key="1">
    <source>
        <dbReference type="ARBA" id="ARBA00004370"/>
    </source>
</evidence>
<dbReference type="EMBL" id="BTRK01000001">
    <property type="protein sequence ID" value="GMR31016.1"/>
    <property type="molecule type" value="Genomic_DNA"/>
</dbReference>
<dbReference type="Pfam" id="PF10267">
    <property type="entry name" value="Tmemb_cc2"/>
    <property type="match status" value="2"/>
</dbReference>
<evidence type="ECO:0000313" key="11">
    <source>
        <dbReference type="Proteomes" id="UP001328107"/>
    </source>
</evidence>
<comment type="similarity">
    <text evidence="2">Belongs to the TEX28 family.</text>
</comment>
<evidence type="ECO:0000256" key="3">
    <source>
        <dbReference type="ARBA" id="ARBA00022692"/>
    </source>
</evidence>
<evidence type="ECO:0000256" key="5">
    <source>
        <dbReference type="ARBA" id="ARBA00023054"/>
    </source>
</evidence>
<dbReference type="PANTHER" id="PTHR17613">
    <property type="entry name" value="CEREBRAL PROTEIN-11-RELATED"/>
    <property type="match status" value="1"/>
</dbReference>
<feature type="region of interest" description="Disordered" evidence="8">
    <location>
        <begin position="326"/>
        <end position="385"/>
    </location>
</feature>
<evidence type="ECO:0000313" key="10">
    <source>
        <dbReference type="EMBL" id="GMR31016.1"/>
    </source>
</evidence>
<feature type="region of interest" description="Disordered" evidence="8">
    <location>
        <begin position="674"/>
        <end position="696"/>
    </location>
</feature>
<feature type="region of interest" description="Disordered" evidence="8">
    <location>
        <begin position="263"/>
        <end position="311"/>
    </location>
</feature>
<evidence type="ECO:0000256" key="9">
    <source>
        <dbReference type="SAM" id="Phobius"/>
    </source>
</evidence>
<feature type="compositionally biased region" description="Low complexity" evidence="8">
    <location>
        <begin position="293"/>
        <end position="308"/>
    </location>
</feature>
<dbReference type="PANTHER" id="PTHR17613:SF14">
    <property type="entry name" value="DEMENTIN, ISOFORM H"/>
    <property type="match status" value="1"/>
</dbReference>
<keyword evidence="11" id="KW-1185">Reference proteome</keyword>
<evidence type="ECO:0000256" key="2">
    <source>
        <dbReference type="ARBA" id="ARBA00008108"/>
    </source>
</evidence>
<comment type="caution">
    <text evidence="10">The sequence shown here is derived from an EMBL/GenBank/DDBJ whole genome shotgun (WGS) entry which is preliminary data.</text>
</comment>
<feature type="compositionally biased region" description="Basic and acidic residues" evidence="8">
    <location>
        <begin position="345"/>
        <end position="371"/>
    </location>
</feature>
<keyword evidence="4 9" id="KW-1133">Transmembrane helix</keyword>
<feature type="compositionally biased region" description="Polar residues" evidence="8">
    <location>
        <begin position="333"/>
        <end position="342"/>
    </location>
</feature>
<dbReference type="AlphaFoldDB" id="A0AAN4Z1W0"/>
<keyword evidence="3 9" id="KW-0812">Transmembrane</keyword>
<feature type="coiled-coil region" evidence="7">
    <location>
        <begin position="442"/>
        <end position="494"/>
    </location>
</feature>
<evidence type="ECO:0000256" key="8">
    <source>
        <dbReference type="SAM" id="MobiDB-lite"/>
    </source>
</evidence>
<feature type="transmembrane region" description="Helical" evidence="9">
    <location>
        <begin position="579"/>
        <end position="609"/>
    </location>
</feature>
<feature type="region of interest" description="Disordered" evidence="8">
    <location>
        <begin position="23"/>
        <end position="133"/>
    </location>
</feature>
<feature type="transmembrane region" description="Helical" evidence="9">
    <location>
        <begin position="621"/>
        <end position="643"/>
    </location>
</feature>
<dbReference type="GO" id="GO:0016020">
    <property type="term" value="C:membrane"/>
    <property type="evidence" value="ECO:0007669"/>
    <property type="project" value="UniProtKB-SubCell"/>
</dbReference>
<feature type="compositionally biased region" description="Low complexity" evidence="8">
    <location>
        <begin position="59"/>
        <end position="72"/>
    </location>
</feature>
<feature type="compositionally biased region" description="Low complexity" evidence="8">
    <location>
        <begin position="687"/>
        <end position="696"/>
    </location>
</feature>
<keyword evidence="6 9" id="KW-0472">Membrane</keyword>
<feature type="compositionally biased region" description="Polar residues" evidence="8">
    <location>
        <begin position="280"/>
        <end position="292"/>
    </location>
</feature>
<keyword evidence="5 7" id="KW-0175">Coiled coil</keyword>
<accession>A0AAN4Z1W0</accession>
<name>A0AAN4Z1W0_9BILA</name>
<dbReference type="Proteomes" id="UP001328107">
    <property type="component" value="Unassembled WGS sequence"/>
</dbReference>
<dbReference type="GO" id="GO:0012505">
    <property type="term" value="C:endomembrane system"/>
    <property type="evidence" value="ECO:0007669"/>
    <property type="project" value="TreeGrafter"/>
</dbReference>
<sequence length="696" mass="74695">SPHSRSSSSAFAGIREWMSASRAYAESREPSVSATGASPRRNTAGEEAANGTDRPVDDGNNSNSRPRGSSSGALGAATVNAISTTPKKGGLLSGLRNPMVALKASSDGEGSSNRDGSSEGGASPSDENETRARLEAKINAAVHKLALINQEKERELDEFYAMSNKVEAAGGRDTPHMARIKQHFDKKNKKSTALADAVQKKLAGYEARLADLNGGGSGAAPDPHKGHTVIQNIRRMGANAKQMTSTVVSAPYELAQKLKRGTMGNSIDPADGELLGHSQFYPSSASRSTSGVAPSSQQSSAPAKPKSATLPANMRMSPVDLEAAAAAAAPFPSGSSNGTSPSMEWPKRREGSGRRADGENRDRSSEAKKEGSSAGNEHSLARLPPLGSLLAEKKEKGGPRKDEGRPLSPDIVQFTLVPRTSITPGNTDMSVSEQIAAMFDEMKQLRQHNRSFVQHMDKLQEKVQHELAAQQKTLAEERFRFDRLEENLNEFIELHQAETSSLKHELQVLIRPIAMREEGKKERNESLIFNLELIASRIDYQYNDRFKKVEENLESTQNHMFRVENSLRSSLEVKEGGPWFNALLLSGATILVELLKIGLYLTAVVLDFFRPFTGTRTKAGFFLLVLFLSFFLLQNAGWIVGLFSSNSGAAANANSTGSAASTSLSSIINATHSAAAAAGQTPPPAAPVVQQPPNQP</sequence>
<dbReference type="InterPro" id="IPR019394">
    <property type="entry name" value="TEX28/TMCC"/>
</dbReference>
<evidence type="ECO:0000256" key="7">
    <source>
        <dbReference type="SAM" id="Coils"/>
    </source>
</evidence>
<reference evidence="11" key="1">
    <citation type="submission" date="2022-10" db="EMBL/GenBank/DDBJ databases">
        <title>Genome assembly of Pristionchus species.</title>
        <authorList>
            <person name="Yoshida K."/>
            <person name="Sommer R.J."/>
        </authorList>
    </citation>
    <scope>NUCLEOTIDE SEQUENCE [LARGE SCALE GENOMIC DNA]</scope>
    <source>
        <strain evidence="11">RS5460</strain>
    </source>
</reference>
<evidence type="ECO:0000256" key="6">
    <source>
        <dbReference type="ARBA" id="ARBA00023136"/>
    </source>
</evidence>
<evidence type="ECO:0000256" key="4">
    <source>
        <dbReference type="ARBA" id="ARBA00022989"/>
    </source>
</evidence>